<evidence type="ECO:0000259" key="3">
    <source>
        <dbReference type="PROSITE" id="PS50158"/>
    </source>
</evidence>
<dbReference type="STRING" id="37001.A0A1A9W033"/>
<evidence type="ECO:0000313" key="4">
    <source>
        <dbReference type="EnsemblMetazoa" id="GBRI001168-PA"/>
    </source>
</evidence>
<protein>
    <recommendedName>
        <fullName evidence="3">CCHC-type domain-containing protein</fullName>
    </recommendedName>
</protein>
<feature type="region of interest" description="Disordered" evidence="2">
    <location>
        <begin position="819"/>
        <end position="841"/>
    </location>
</feature>
<feature type="region of interest" description="Disordered" evidence="2">
    <location>
        <begin position="456"/>
        <end position="476"/>
    </location>
</feature>
<dbReference type="VEuPathDB" id="VectorBase:GBRI001168"/>
<feature type="region of interest" description="Disordered" evidence="2">
    <location>
        <begin position="910"/>
        <end position="942"/>
    </location>
</feature>
<dbReference type="PROSITE" id="PS50158">
    <property type="entry name" value="ZF_CCHC"/>
    <property type="match status" value="1"/>
</dbReference>
<feature type="region of interest" description="Disordered" evidence="2">
    <location>
        <begin position="305"/>
        <end position="405"/>
    </location>
</feature>
<feature type="compositionally biased region" description="Polar residues" evidence="2">
    <location>
        <begin position="375"/>
        <end position="387"/>
    </location>
</feature>
<feature type="compositionally biased region" description="Low complexity" evidence="2">
    <location>
        <begin position="910"/>
        <end position="920"/>
    </location>
</feature>
<feature type="compositionally biased region" description="Polar residues" evidence="2">
    <location>
        <begin position="664"/>
        <end position="674"/>
    </location>
</feature>
<evidence type="ECO:0000256" key="1">
    <source>
        <dbReference type="PROSITE-ProRule" id="PRU00047"/>
    </source>
</evidence>
<dbReference type="InterPro" id="IPR001878">
    <property type="entry name" value="Znf_CCHC"/>
</dbReference>
<dbReference type="AlphaFoldDB" id="A0A1A9W033"/>
<feature type="compositionally biased region" description="Polar residues" evidence="2">
    <location>
        <begin position="921"/>
        <end position="933"/>
    </location>
</feature>
<feature type="domain" description="CCHC-type" evidence="3">
    <location>
        <begin position="868"/>
        <end position="883"/>
    </location>
</feature>
<keyword evidence="5" id="KW-1185">Reference proteome</keyword>
<organism evidence="4 5">
    <name type="scientific">Glossina brevipalpis</name>
    <dbReference type="NCBI Taxonomy" id="37001"/>
    <lineage>
        <taxon>Eukaryota</taxon>
        <taxon>Metazoa</taxon>
        <taxon>Ecdysozoa</taxon>
        <taxon>Arthropoda</taxon>
        <taxon>Hexapoda</taxon>
        <taxon>Insecta</taxon>
        <taxon>Pterygota</taxon>
        <taxon>Neoptera</taxon>
        <taxon>Endopterygota</taxon>
        <taxon>Diptera</taxon>
        <taxon>Brachycera</taxon>
        <taxon>Muscomorpha</taxon>
        <taxon>Hippoboscoidea</taxon>
        <taxon>Glossinidae</taxon>
        <taxon>Glossina</taxon>
    </lineage>
</organism>
<accession>A0A1A9W033</accession>
<feature type="region of interest" description="Disordered" evidence="2">
    <location>
        <begin position="664"/>
        <end position="691"/>
    </location>
</feature>
<feature type="compositionally biased region" description="Polar residues" evidence="2">
    <location>
        <begin position="547"/>
        <end position="557"/>
    </location>
</feature>
<proteinExistence type="predicted"/>
<reference evidence="5" key="1">
    <citation type="submission" date="2014-03" db="EMBL/GenBank/DDBJ databases">
        <authorList>
            <person name="Aksoy S."/>
            <person name="Warren W."/>
            <person name="Wilson R.K."/>
        </authorList>
    </citation>
    <scope>NUCLEOTIDE SEQUENCE [LARGE SCALE GENOMIC DNA]</scope>
    <source>
        <strain evidence="5">IAEA</strain>
    </source>
</reference>
<evidence type="ECO:0000256" key="2">
    <source>
        <dbReference type="SAM" id="MobiDB-lite"/>
    </source>
</evidence>
<evidence type="ECO:0000313" key="5">
    <source>
        <dbReference type="Proteomes" id="UP000091820"/>
    </source>
</evidence>
<dbReference type="GO" id="GO:0008270">
    <property type="term" value="F:zinc ion binding"/>
    <property type="evidence" value="ECO:0007669"/>
    <property type="project" value="UniProtKB-KW"/>
</dbReference>
<dbReference type="Gene3D" id="4.10.60.10">
    <property type="entry name" value="Zinc finger, CCHC-type"/>
    <property type="match status" value="1"/>
</dbReference>
<feature type="compositionally biased region" description="Pro residues" evidence="2">
    <location>
        <begin position="827"/>
        <end position="838"/>
    </location>
</feature>
<dbReference type="Pfam" id="PF25479">
    <property type="entry name" value="Vts1"/>
    <property type="match status" value="1"/>
</dbReference>
<feature type="region of interest" description="Disordered" evidence="2">
    <location>
        <begin position="509"/>
        <end position="588"/>
    </location>
</feature>
<dbReference type="PANTHER" id="PTHR16195">
    <property type="entry name" value="ZINC FINGER CCHC DOMAIN CONTAINING PROTEIN"/>
    <property type="match status" value="1"/>
</dbReference>
<feature type="compositionally biased region" description="Low complexity" evidence="2">
    <location>
        <begin position="521"/>
        <end position="540"/>
    </location>
</feature>
<feature type="compositionally biased region" description="Low complexity" evidence="2">
    <location>
        <begin position="565"/>
        <end position="577"/>
    </location>
</feature>
<keyword evidence="1" id="KW-0863">Zinc-finger</keyword>
<sequence length="970" mass="103119">MISKNDVTTWFKTLESYKRIDTMCALLNICLPFELRFLGTCLEELGRRDSQELRGMELRVNKPQDLATDINVCQKGEPTDMKVRRRVALCLALMRVCNRTCVNEIFRILESWGELDFSSVTDKDILEELLLVYTMAANHPVFDFEQHMKAMQIFEKIKENKLVADSATPIPSPQNAQVCNPQHSTSHLEMSMAQHPHPPPHNHTELLHQHAAALHAATMHSTGQHPQLLAPNPMQMVAPATIPLNYPQGHLTKLLNASDGSSLQHPIAVDGMPHMIPANLTIPDSSNAVANTILTHPNVASWAMRQYHPAPPPPASTQVLVDHPPQSSSPMLSQQSSPSSSRTTSPNRTSSCDSNMLQNQSQPPPLTSQTTTSSRNMSQRIVASSLKNVRRPSAETTPPPAMGQQQQLITNELILPQNMKHISEAVMNNESSSNQLQNLIRNGFTRTANHPRIKAGNYIPPHQQQQQQQSPINQQQHYQGAFNAVNAGLSYAMQNMSISDMSTAGGGHHSIDGNAMMSMNSNKSTGSDSGSSIGSCGEISPPETPTLMMNSNATTNPPALRGDNQGQQITQQQQQQPQKHHQPSQLSYNKQISLSRLNGRADKLMAANAANVASVTGVGGNVVNANAMIYAQQQQQQIHQQATTPQALYADILLASGGNAGGTNVMQQSSLTNSNGGGGGGGNPNANVVSTNNNMLGNNTVLISSPSSGAGNLGGVITSNSVILSHQQQYNATYPYHAAAAAAQHLAASSARPPLMAHNPTLAPPPHGTFRLPGFQIPNGELIYQTYHPAGGITFLSGAAPPGVPPAALRTTNSGAAVVSSQAISQPPTPQQIPPPIPQQLQSTSSAAVLASPYSTLTVGLSNKPVSCYNCGSQSHSGRECQEASMDDVTRSAIYKLDYNQAASGAGAAGAVTPATQQQQIANSASDTATGHSQKSHDTSGVIGTNASVVATVAASSSTTLTVTASTSAK</sequence>
<feature type="compositionally biased region" description="Low complexity" evidence="2">
    <location>
        <begin position="324"/>
        <end position="374"/>
    </location>
</feature>
<dbReference type="EnsemblMetazoa" id="GBRI001168-RA">
    <property type="protein sequence ID" value="GBRI001168-PA"/>
    <property type="gene ID" value="GBRI001168"/>
</dbReference>
<dbReference type="Proteomes" id="UP000091820">
    <property type="component" value="Unassembled WGS sequence"/>
</dbReference>
<dbReference type="InterPro" id="IPR058599">
    <property type="entry name" value="PHAT_Smg/ZCCHC2-like"/>
</dbReference>
<dbReference type="InterPro" id="IPR057327">
    <property type="entry name" value="Vts1_dom"/>
</dbReference>
<dbReference type="InterPro" id="IPR042344">
    <property type="entry name" value="ZCCHC14"/>
</dbReference>
<feature type="compositionally biased region" description="Low complexity" evidence="2">
    <location>
        <begin position="457"/>
        <end position="476"/>
    </location>
</feature>
<keyword evidence="1" id="KW-0862">Zinc</keyword>
<keyword evidence="1" id="KW-0479">Metal-binding</keyword>
<name>A0A1A9W033_9MUSC</name>
<dbReference type="Pfam" id="PF26034">
    <property type="entry name" value="PHAT_SMAUG"/>
    <property type="match status" value="1"/>
</dbReference>
<reference evidence="4" key="2">
    <citation type="submission" date="2020-05" db="UniProtKB">
        <authorList>
            <consortium name="EnsemblMetazoa"/>
        </authorList>
    </citation>
    <scope>IDENTIFICATION</scope>
    <source>
        <strain evidence="4">IAEA</strain>
    </source>
</reference>
<dbReference type="PANTHER" id="PTHR16195:SF16">
    <property type="entry name" value="ZINC FINGER CCHC DOMAIN-CONTAINING PROTEIN 14"/>
    <property type="match status" value="1"/>
</dbReference>
<dbReference type="GO" id="GO:0003676">
    <property type="term" value="F:nucleic acid binding"/>
    <property type="evidence" value="ECO:0007669"/>
    <property type="project" value="InterPro"/>
</dbReference>